<evidence type="ECO:0000256" key="1">
    <source>
        <dbReference type="SAM" id="MobiDB-lite"/>
    </source>
</evidence>
<feature type="region of interest" description="Disordered" evidence="1">
    <location>
        <begin position="41"/>
        <end position="66"/>
    </location>
</feature>
<dbReference type="Proteomes" id="UP000244722">
    <property type="component" value="Unassembled WGS sequence"/>
</dbReference>
<gene>
    <name evidence="2" type="ORF">B9Z19DRAFT_1074350</name>
</gene>
<organism evidence="2 3">
    <name type="scientific">Tuber borchii</name>
    <name type="common">White truffle</name>
    <dbReference type="NCBI Taxonomy" id="42251"/>
    <lineage>
        <taxon>Eukaryota</taxon>
        <taxon>Fungi</taxon>
        <taxon>Dikarya</taxon>
        <taxon>Ascomycota</taxon>
        <taxon>Pezizomycotina</taxon>
        <taxon>Pezizomycetes</taxon>
        <taxon>Pezizales</taxon>
        <taxon>Tuberaceae</taxon>
        <taxon>Tuber</taxon>
    </lineage>
</organism>
<feature type="compositionally biased region" description="Acidic residues" evidence="1">
    <location>
        <begin position="42"/>
        <end position="66"/>
    </location>
</feature>
<comment type="caution">
    <text evidence="2">The sequence shown here is derived from an EMBL/GenBank/DDBJ whole genome shotgun (WGS) entry which is preliminary data.</text>
</comment>
<dbReference type="AlphaFoldDB" id="A0A2T7A4R2"/>
<accession>A0A2T7A4R2</accession>
<evidence type="ECO:0000313" key="3">
    <source>
        <dbReference type="Proteomes" id="UP000244722"/>
    </source>
</evidence>
<protein>
    <submittedName>
        <fullName evidence="2">Uncharacterized protein</fullName>
    </submittedName>
</protein>
<evidence type="ECO:0000313" key="2">
    <source>
        <dbReference type="EMBL" id="PUU82733.1"/>
    </source>
</evidence>
<sequence length="189" mass="21971">MLRRSNGSLNVFMRPLPWIPMPDLGQVDIFGSDILDAPSDYYYDEDSDYESESGSESEPEFGSESEFEYEVVVTRGTGEPSWMQEVQQMAEMTEEMQGVEDMEIEGKAEEMDHLLPHETQLRQQEEEEAVRNAIERRETLIRENMDPNLASNFDYDYNSTDEEDDNADEHLHNHLLHSREFSSFLSTLI</sequence>
<keyword evidence="3" id="KW-1185">Reference proteome</keyword>
<name>A0A2T7A4R2_TUBBO</name>
<proteinExistence type="predicted"/>
<reference evidence="2 3" key="1">
    <citation type="submission" date="2017-04" db="EMBL/GenBank/DDBJ databases">
        <title>Draft genome sequence of Tuber borchii Vittad., a whitish edible truffle.</title>
        <authorList>
            <consortium name="DOE Joint Genome Institute"/>
            <person name="Murat C."/>
            <person name="Kuo A."/>
            <person name="Barry K.W."/>
            <person name="Clum A."/>
            <person name="Dockter R.B."/>
            <person name="Fauchery L."/>
            <person name="Iotti M."/>
            <person name="Kohler A."/>
            <person name="Labutti K."/>
            <person name="Lindquist E.A."/>
            <person name="Lipzen A."/>
            <person name="Ohm R.A."/>
            <person name="Wang M."/>
            <person name="Grigoriev I.V."/>
            <person name="Zambonelli A."/>
            <person name="Martin F.M."/>
        </authorList>
    </citation>
    <scope>NUCLEOTIDE SEQUENCE [LARGE SCALE GENOMIC DNA]</scope>
    <source>
        <strain evidence="2 3">Tbo3840</strain>
    </source>
</reference>
<dbReference type="EMBL" id="NESQ01000023">
    <property type="protein sequence ID" value="PUU82733.1"/>
    <property type="molecule type" value="Genomic_DNA"/>
</dbReference>